<comment type="caution">
    <text evidence="7">The sequence shown here is derived from an EMBL/GenBank/DDBJ whole genome shotgun (WGS) entry which is preliminary data.</text>
</comment>
<dbReference type="GO" id="GO:0003676">
    <property type="term" value="F:nucleic acid binding"/>
    <property type="evidence" value="ECO:0007669"/>
    <property type="project" value="InterPro"/>
</dbReference>
<dbReference type="RefSeq" id="XP_031017154.1">
    <property type="nucleotide sequence ID" value="XM_031158756.1"/>
</dbReference>
<feature type="compositionally biased region" description="Polar residues" evidence="5">
    <location>
        <begin position="132"/>
        <end position="141"/>
    </location>
</feature>
<gene>
    <name evidence="7" type="ORF">FIESC28_04609</name>
</gene>
<evidence type="ECO:0000313" key="8">
    <source>
        <dbReference type="Proteomes" id="UP000253153"/>
    </source>
</evidence>
<proteinExistence type="inferred from homology"/>
<feature type="region of interest" description="Disordered" evidence="5">
    <location>
        <begin position="247"/>
        <end position="275"/>
    </location>
</feature>
<dbReference type="PANTHER" id="PTHR12801">
    <property type="entry name" value="RNA EXONUCLEASE REXO1 / RECO3 FAMILY MEMBER-RELATED"/>
    <property type="match status" value="1"/>
</dbReference>
<dbReference type="InterPro" id="IPR047021">
    <property type="entry name" value="REXO1/3/4-like"/>
</dbReference>
<dbReference type="CDD" id="cd06145">
    <property type="entry name" value="REX1_like"/>
    <property type="match status" value="1"/>
</dbReference>
<sequence length="656" mass="73047">MSLSLKHIPCPKGNDCTAFHCIFGHPNETPSAPEASSPKTPSNSTDIRDKLAEDQDVPRKRVRADPFHPTDSPATPQDAGQSTLTAFKAGSTDGIPKPVAKKLETARPVSPPPLKRKTDSQDNAPKPPTKVARTNQPSNESRPLPTRKPAPAKPKKAESLNPRLLKSMPASHDIRLKLVKMLHQELTRLNKELKKNAKKDDTDLLLSEQELIVRTLDEEEYVAVHKAAVYSNVMKNKVMQYKRMKVDQWKTERQEERKKLELEASGKDPSEQPKEIKTGLLPTQEVELARRLLTPISELASHGYVSKVPSDEEIEKARQGVEASAGWEKCDRCQQRFQVFPGRREEDGALTSGGSCTFHWGKTFIAPKAPGDRTRQPKRFQCCGQELGDSVGCFTRDHHVFKTSDPKRMASILNFAETPENPLAPVNRGVAFDCEMGYTVYGMELIRLTATHWPRGEELLDVLVRPLGEILDLNSRYSGVWPEDLAQAEPWTANDSTVPTKSGSDDVSEDGELKSRKKQLKIVSSPEVARDLLFSLISPTTPLIGHGLENDLNSVRIVHPTLIDTVLLYPHQHGLPYRYSLKMLMDVHLNRKIQQETGPKMLGHDSAEDARAAGDLVRLKVKNEWADLQRSGWKLVDGDIVPPGKAAGLTEAFIEA</sequence>
<keyword evidence="2" id="KW-0540">Nuclease</keyword>
<comment type="similarity">
    <text evidence="1">Belongs to the REXO1/REXO3 family.</text>
</comment>
<evidence type="ECO:0000256" key="4">
    <source>
        <dbReference type="ARBA" id="ARBA00022839"/>
    </source>
</evidence>
<keyword evidence="4" id="KW-0269">Exonuclease</keyword>
<keyword evidence="8" id="KW-1185">Reference proteome</keyword>
<dbReference type="InterPro" id="IPR034922">
    <property type="entry name" value="REX1-like_exo"/>
</dbReference>
<dbReference type="GeneID" id="41994052"/>
<feature type="region of interest" description="Disordered" evidence="5">
    <location>
        <begin position="26"/>
        <end position="163"/>
    </location>
</feature>
<dbReference type="Gene3D" id="3.30.420.10">
    <property type="entry name" value="Ribonuclease H-like superfamily/Ribonuclease H"/>
    <property type="match status" value="1"/>
</dbReference>
<dbReference type="PANTHER" id="PTHR12801:SF112">
    <property type="entry name" value="RNA EXONUCLEASE 3"/>
    <property type="match status" value="1"/>
</dbReference>
<dbReference type="GO" id="GO:0004527">
    <property type="term" value="F:exonuclease activity"/>
    <property type="evidence" value="ECO:0007669"/>
    <property type="project" value="UniProtKB-KW"/>
</dbReference>
<name>A0A366RYE3_9HYPO</name>
<dbReference type="Proteomes" id="UP000253153">
    <property type="component" value="Unassembled WGS sequence"/>
</dbReference>
<dbReference type="SUPFAM" id="SSF53098">
    <property type="entry name" value="Ribonuclease H-like"/>
    <property type="match status" value="1"/>
</dbReference>
<evidence type="ECO:0000256" key="5">
    <source>
        <dbReference type="SAM" id="MobiDB-lite"/>
    </source>
</evidence>
<feature type="compositionally biased region" description="Polar residues" evidence="5">
    <location>
        <begin position="72"/>
        <end position="85"/>
    </location>
</feature>
<evidence type="ECO:0000256" key="2">
    <source>
        <dbReference type="ARBA" id="ARBA00022722"/>
    </source>
</evidence>
<feature type="compositionally biased region" description="Basic and acidic residues" evidence="5">
    <location>
        <begin position="46"/>
        <end position="68"/>
    </location>
</feature>
<feature type="domain" description="Exonuclease" evidence="6">
    <location>
        <begin position="428"/>
        <end position="626"/>
    </location>
</feature>
<dbReference type="GO" id="GO:0005634">
    <property type="term" value="C:nucleus"/>
    <property type="evidence" value="ECO:0007669"/>
    <property type="project" value="TreeGrafter"/>
</dbReference>
<protein>
    <recommendedName>
        <fullName evidence="6">Exonuclease domain-containing protein</fullName>
    </recommendedName>
</protein>
<feature type="region of interest" description="Disordered" evidence="5">
    <location>
        <begin position="491"/>
        <end position="518"/>
    </location>
</feature>
<keyword evidence="3" id="KW-0378">Hydrolase</keyword>
<dbReference type="AlphaFoldDB" id="A0A366RYE3"/>
<dbReference type="InterPro" id="IPR013520">
    <property type="entry name" value="Ribonucl_H"/>
</dbReference>
<reference evidence="7 8" key="1">
    <citation type="submission" date="2018-06" db="EMBL/GenBank/DDBJ databases">
        <title>Fusarium incarnatum-equiseti species complex species 28.</title>
        <authorList>
            <person name="Gardiner D.M."/>
        </authorList>
    </citation>
    <scope>NUCLEOTIDE SEQUENCE [LARGE SCALE GENOMIC DNA]</scope>
    <source>
        <strain evidence="7 8">FIESC_28</strain>
    </source>
</reference>
<dbReference type="InterPro" id="IPR012337">
    <property type="entry name" value="RNaseH-like_sf"/>
</dbReference>
<evidence type="ECO:0000313" key="7">
    <source>
        <dbReference type="EMBL" id="RBR22104.1"/>
    </source>
</evidence>
<dbReference type="SMART" id="SM00479">
    <property type="entry name" value="EXOIII"/>
    <property type="match status" value="1"/>
</dbReference>
<organism evidence="7 8">
    <name type="scientific">Fusarium coffeatum</name>
    <dbReference type="NCBI Taxonomy" id="231269"/>
    <lineage>
        <taxon>Eukaryota</taxon>
        <taxon>Fungi</taxon>
        <taxon>Dikarya</taxon>
        <taxon>Ascomycota</taxon>
        <taxon>Pezizomycotina</taxon>
        <taxon>Sordariomycetes</taxon>
        <taxon>Hypocreomycetidae</taxon>
        <taxon>Hypocreales</taxon>
        <taxon>Nectriaceae</taxon>
        <taxon>Fusarium</taxon>
        <taxon>Fusarium incarnatum-equiseti species complex</taxon>
    </lineage>
</organism>
<dbReference type="EMBL" id="QKXC01000093">
    <property type="protein sequence ID" value="RBR22104.1"/>
    <property type="molecule type" value="Genomic_DNA"/>
</dbReference>
<dbReference type="OrthoDB" id="3996471at2759"/>
<accession>A0A366RYE3</accession>
<evidence type="ECO:0000259" key="6">
    <source>
        <dbReference type="SMART" id="SM00479"/>
    </source>
</evidence>
<evidence type="ECO:0000256" key="3">
    <source>
        <dbReference type="ARBA" id="ARBA00022801"/>
    </source>
</evidence>
<dbReference type="InterPro" id="IPR036397">
    <property type="entry name" value="RNaseH_sf"/>
</dbReference>
<feature type="compositionally biased region" description="Polar residues" evidence="5">
    <location>
        <begin position="493"/>
        <end position="502"/>
    </location>
</feature>
<evidence type="ECO:0000256" key="1">
    <source>
        <dbReference type="ARBA" id="ARBA00006357"/>
    </source>
</evidence>